<organism evidence="1 2">
    <name type="scientific">Rubroshorea leprosula</name>
    <dbReference type="NCBI Taxonomy" id="152421"/>
    <lineage>
        <taxon>Eukaryota</taxon>
        <taxon>Viridiplantae</taxon>
        <taxon>Streptophyta</taxon>
        <taxon>Embryophyta</taxon>
        <taxon>Tracheophyta</taxon>
        <taxon>Spermatophyta</taxon>
        <taxon>Magnoliopsida</taxon>
        <taxon>eudicotyledons</taxon>
        <taxon>Gunneridae</taxon>
        <taxon>Pentapetalae</taxon>
        <taxon>rosids</taxon>
        <taxon>malvids</taxon>
        <taxon>Malvales</taxon>
        <taxon>Dipterocarpaceae</taxon>
        <taxon>Rubroshorea</taxon>
    </lineage>
</organism>
<accession>A0AAV5J971</accession>
<reference evidence="1 2" key="1">
    <citation type="journal article" date="2021" name="Commun. Biol.">
        <title>The genome of Shorea leprosula (Dipterocarpaceae) highlights the ecological relevance of drought in aseasonal tropical rainforests.</title>
        <authorList>
            <person name="Ng K.K.S."/>
            <person name="Kobayashi M.J."/>
            <person name="Fawcett J.A."/>
            <person name="Hatakeyama M."/>
            <person name="Paape T."/>
            <person name="Ng C.H."/>
            <person name="Ang C.C."/>
            <person name="Tnah L.H."/>
            <person name="Lee C.T."/>
            <person name="Nishiyama T."/>
            <person name="Sese J."/>
            <person name="O'Brien M.J."/>
            <person name="Copetti D."/>
            <person name="Mohd Noor M.I."/>
            <person name="Ong R.C."/>
            <person name="Putra M."/>
            <person name="Sireger I.Z."/>
            <person name="Indrioko S."/>
            <person name="Kosugi Y."/>
            <person name="Izuno A."/>
            <person name="Isagi Y."/>
            <person name="Lee S.L."/>
            <person name="Shimizu K.K."/>
        </authorList>
    </citation>
    <scope>NUCLEOTIDE SEQUENCE [LARGE SCALE GENOMIC DNA]</scope>
    <source>
        <strain evidence="1">214</strain>
    </source>
</reference>
<evidence type="ECO:0000313" key="1">
    <source>
        <dbReference type="EMBL" id="GKV11169.1"/>
    </source>
</evidence>
<protein>
    <submittedName>
        <fullName evidence="1">Uncharacterized protein</fullName>
    </submittedName>
</protein>
<gene>
    <name evidence="1" type="ORF">SLEP1_g22443</name>
</gene>
<dbReference type="EMBL" id="BPVZ01000033">
    <property type="protein sequence ID" value="GKV11169.1"/>
    <property type="molecule type" value="Genomic_DNA"/>
</dbReference>
<keyword evidence="2" id="KW-1185">Reference proteome</keyword>
<dbReference type="AlphaFoldDB" id="A0AAV5J971"/>
<name>A0AAV5J971_9ROSI</name>
<evidence type="ECO:0000313" key="2">
    <source>
        <dbReference type="Proteomes" id="UP001054252"/>
    </source>
</evidence>
<comment type="caution">
    <text evidence="1">The sequence shown here is derived from an EMBL/GenBank/DDBJ whole genome shotgun (WGS) entry which is preliminary data.</text>
</comment>
<proteinExistence type="predicted"/>
<dbReference type="Proteomes" id="UP001054252">
    <property type="component" value="Unassembled WGS sequence"/>
</dbReference>
<sequence length="84" mass="8847">MGGGSWGELVGCRGSGERKSRARGFIVPPYIEACVSGPNLAPGHAHGNIASGTVMYTLQCQPHTISGVMLCHGMPQLHDVRCDK</sequence>